<name>A0A3R9PRJ5_9BACT</name>
<organism evidence="2 3">
    <name type="scientific">Edaphobacter aggregans</name>
    <dbReference type="NCBI Taxonomy" id="570835"/>
    <lineage>
        <taxon>Bacteria</taxon>
        <taxon>Pseudomonadati</taxon>
        <taxon>Acidobacteriota</taxon>
        <taxon>Terriglobia</taxon>
        <taxon>Terriglobales</taxon>
        <taxon>Acidobacteriaceae</taxon>
        <taxon>Edaphobacter</taxon>
    </lineage>
</organism>
<feature type="chain" id="PRO_5018755823" evidence="1">
    <location>
        <begin position="27"/>
        <end position="231"/>
    </location>
</feature>
<comment type="caution">
    <text evidence="2">The sequence shown here is derived from an EMBL/GenBank/DDBJ whole genome shotgun (WGS) entry which is preliminary data.</text>
</comment>
<sequence length="231" mass="25344">MFGFRLSVKNVAAVLLAALIASGAGAAQAQSTHRTRRESNANRKARIARTIQETYSHRWEVGGGGGYQRFRSGENLQRNNQVTWETWGQYNLSPKLGIVANGTGAYGNAKISNFYSLNNIFRPSIQQYNVLGGVAYRFYAKEKLSASVQALGGVSIGLFQGNITPLKSEQIGMWPSQTRPAFNVALNLDYNLYPNFAIRVAPTYTGTTFGGTVQNNLGFKVGVVYRFGKIK</sequence>
<dbReference type="InterPro" id="IPR011250">
    <property type="entry name" value="OMP/PagP_B-barrel"/>
</dbReference>
<evidence type="ECO:0000313" key="3">
    <source>
        <dbReference type="Proteomes" id="UP000269669"/>
    </source>
</evidence>
<accession>A0A3R9PRJ5</accession>
<reference evidence="2 3" key="1">
    <citation type="submission" date="2018-12" db="EMBL/GenBank/DDBJ databases">
        <title>Sequencing of bacterial isolates from soil warming experiment in Harvard Forest, Massachusetts, USA.</title>
        <authorList>
            <person name="Deangelis K."/>
        </authorList>
    </citation>
    <scope>NUCLEOTIDE SEQUENCE [LARGE SCALE GENOMIC DNA]</scope>
    <source>
        <strain evidence="2 3">EB153</strain>
    </source>
</reference>
<feature type="signal peptide" evidence="1">
    <location>
        <begin position="1"/>
        <end position="26"/>
    </location>
</feature>
<gene>
    <name evidence="2" type="ORF">EDE15_1791</name>
</gene>
<evidence type="ECO:0000313" key="2">
    <source>
        <dbReference type="EMBL" id="RSL16280.1"/>
    </source>
</evidence>
<dbReference type="Proteomes" id="UP000269669">
    <property type="component" value="Unassembled WGS sequence"/>
</dbReference>
<proteinExistence type="predicted"/>
<evidence type="ECO:0000256" key="1">
    <source>
        <dbReference type="SAM" id="SignalP"/>
    </source>
</evidence>
<dbReference type="AlphaFoldDB" id="A0A3R9PRJ5"/>
<dbReference type="SUPFAM" id="SSF56925">
    <property type="entry name" value="OMPA-like"/>
    <property type="match status" value="1"/>
</dbReference>
<protein>
    <submittedName>
        <fullName evidence="2">Opacity protein-like surface antigen</fullName>
    </submittedName>
</protein>
<keyword evidence="1" id="KW-0732">Signal</keyword>
<keyword evidence="3" id="KW-1185">Reference proteome</keyword>
<dbReference type="EMBL" id="RSDW01000001">
    <property type="protein sequence ID" value="RSL16280.1"/>
    <property type="molecule type" value="Genomic_DNA"/>
</dbReference>